<feature type="domain" description="Gfo/Idh/MocA-like oxidoreductase N-terminal" evidence="3">
    <location>
        <begin position="10"/>
        <end position="128"/>
    </location>
</feature>
<dbReference type="SUPFAM" id="SSF55347">
    <property type="entry name" value="Glyceraldehyde-3-phosphate dehydrogenase-like, C-terminal domain"/>
    <property type="match status" value="1"/>
</dbReference>
<sequence>MSEDTGRPVLRMGVLGCADIAVRRILPALAEHRSVRLVALASRDGARAECLARRFGCAAVTGYQALLDRDDVDAVYVPLPPGMHHEWVARALTAGKHVLVEKPLSTTYAQSAELVETAARLDLALTENFMFLHHSQHAAVRGMLGEIGELRVFSSSFGVPPPDPASFRHSVSLGGGALLDVGVYPLRAAQLHLDGELDVLGACLRVDERTGVDVAGSVLLSTATGVTAQLDFGFQHSYRSTYALWGSRGRLSVPRAFTPPREHRPVVRIEQQDRLTELTLPADHQVGNALDAFAKAALSGTDRPGLRDALLRQALLVEQVRKAARVVAHGEAPA</sequence>
<organism evidence="5 6">
    <name type="scientific">Streptomyces violaceorubidus</name>
    <dbReference type="NCBI Taxonomy" id="284042"/>
    <lineage>
        <taxon>Bacteria</taxon>
        <taxon>Bacillati</taxon>
        <taxon>Actinomycetota</taxon>
        <taxon>Actinomycetes</taxon>
        <taxon>Kitasatosporales</taxon>
        <taxon>Streptomycetaceae</taxon>
        <taxon>Streptomyces</taxon>
    </lineage>
</organism>
<dbReference type="RefSeq" id="WP_352147242.1">
    <property type="nucleotide sequence ID" value="NZ_JBEOZY010000009.1"/>
</dbReference>
<evidence type="ECO:0000313" key="5">
    <source>
        <dbReference type="EMBL" id="MER6165449.1"/>
    </source>
</evidence>
<dbReference type="InterPro" id="IPR036291">
    <property type="entry name" value="NAD(P)-bd_dom_sf"/>
</dbReference>
<keyword evidence="6" id="KW-1185">Reference proteome</keyword>
<comment type="caution">
    <text evidence="5">The sequence shown here is derived from an EMBL/GenBank/DDBJ whole genome shotgun (WGS) entry which is preliminary data.</text>
</comment>
<dbReference type="SUPFAM" id="SSF51735">
    <property type="entry name" value="NAD(P)-binding Rossmann-fold domains"/>
    <property type="match status" value="1"/>
</dbReference>
<gene>
    <name evidence="5" type="ORF">ABT188_12895</name>
</gene>
<evidence type="ECO:0000256" key="1">
    <source>
        <dbReference type="ARBA" id="ARBA00010928"/>
    </source>
</evidence>
<dbReference type="Proteomes" id="UP001496720">
    <property type="component" value="Unassembled WGS sequence"/>
</dbReference>
<evidence type="ECO:0000256" key="2">
    <source>
        <dbReference type="ARBA" id="ARBA00023002"/>
    </source>
</evidence>
<dbReference type="Gene3D" id="3.30.360.10">
    <property type="entry name" value="Dihydrodipicolinate Reductase, domain 2"/>
    <property type="match status" value="1"/>
</dbReference>
<dbReference type="Gene3D" id="3.40.50.720">
    <property type="entry name" value="NAD(P)-binding Rossmann-like Domain"/>
    <property type="match status" value="1"/>
</dbReference>
<dbReference type="InterPro" id="IPR050984">
    <property type="entry name" value="Gfo/Idh/MocA_domain"/>
</dbReference>
<dbReference type="Pfam" id="PF22725">
    <property type="entry name" value="GFO_IDH_MocA_C3"/>
    <property type="match status" value="1"/>
</dbReference>
<name>A0ABV1SVR9_9ACTN</name>
<protein>
    <submittedName>
        <fullName evidence="5">Gfo/Idh/MocA family oxidoreductase</fullName>
    </submittedName>
</protein>
<dbReference type="PANTHER" id="PTHR22604:SF105">
    <property type="entry name" value="TRANS-1,2-DIHYDROBENZENE-1,2-DIOL DEHYDROGENASE"/>
    <property type="match status" value="1"/>
</dbReference>
<feature type="domain" description="GFO/IDH/MocA-like oxidoreductase" evidence="4">
    <location>
        <begin position="145"/>
        <end position="251"/>
    </location>
</feature>
<dbReference type="EMBL" id="JBEOZY010000009">
    <property type="protein sequence ID" value="MER6165449.1"/>
    <property type="molecule type" value="Genomic_DNA"/>
</dbReference>
<dbReference type="InterPro" id="IPR000683">
    <property type="entry name" value="Gfo/Idh/MocA-like_OxRdtase_N"/>
</dbReference>
<dbReference type="PANTHER" id="PTHR22604">
    <property type="entry name" value="OXIDOREDUCTASES"/>
    <property type="match status" value="1"/>
</dbReference>
<dbReference type="InterPro" id="IPR055170">
    <property type="entry name" value="GFO_IDH_MocA-like_dom"/>
</dbReference>
<dbReference type="Pfam" id="PF01408">
    <property type="entry name" value="GFO_IDH_MocA"/>
    <property type="match status" value="1"/>
</dbReference>
<reference evidence="5 6" key="1">
    <citation type="submission" date="2024-06" db="EMBL/GenBank/DDBJ databases">
        <title>The Natural Products Discovery Center: Release of the First 8490 Sequenced Strains for Exploring Actinobacteria Biosynthetic Diversity.</title>
        <authorList>
            <person name="Kalkreuter E."/>
            <person name="Kautsar S.A."/>
            <person name="Yang D."/>
            <person name="Bader C.D."/>
            <person name="Teijaro C.N."/>
            <person name="Fluegel L."/>
            <person name="Davis C.M."/>
            <person name="Simpson J.R."/>
            <person name="Lauterbach L."/>
            <person name="Steele A.D."/>
            <person name="Gui C."/>
            <person name="Meng S."/>
            <person name="Li G."/>
            <person name="Viehrig K."/>
            <person name="Ye F."/>
            <person name="Su P."/>
            <person name="Kiefer A.F."/>
            <person name="Nichols A."/>
            <person name="Cepeda A.J."/>
            <person name="Yan W."/>
            <person name="Fan B."/>
            <person name="Jiang Y."/>
            <person name="Adhikari A."/>
            <person name="Zheng C.-J."/>
            <person name="Schuster L."/>
            <person name="Cowan T.M."/>
            <person name="Smanski M.J."/>
            <person name="Chevrette M.G."/>
            <person name="De Carvalho L.P.S."/>
            <person name="Shen B."/>
        </authorList>
    </citation>
    <scope>NUCLEOTIDE SEQUENCE [LARGE SCALE GENOMIC DNA]</scope>
    <source>
        <strain evidence="5 6">NPDC001615</strain>
    </source>
</reference>
<evidence type="ECO:0000259" key="3">
    <source>
        <dbReference type="Pfam" id="PF01408"/>
    </source>
</evidence>
<comment type="similarity">
    <text evidence="1">Belongs to the Gfo/Idh/MocA family.</text>
</comment>
<proteinExistence type="inferred from homology"/>
<keyword evidence="2" id="KW-0560">Oxidoreductase</keyword>
<evidence type="ECO:0000259" key="4">
    <source>
        <dbReference type="Pfam" id="PF22725"/>
    </source>
</evidence>
<evidence type="ECO:0000313" key="6">
    <source>
        <dbReference type="Proteomes" id="UP001496720"/>
    </source>
</evidence>
<accession>A0ABV1SVR9</accession>